<sequence>MSETDREAATELTAAVTCTCRQIVVFPFTSALDEMGTRIHGLEKNVSELTTQAVRLRRKPAKTKTLASTSVYLLRPKLF</sequence>
<evidence type="ECO:0000256" key="1">
    <source>
        <dbReference type="SAM" id="Coils"/>
    </source>
</evidence>
<evidence type="ECO:0000313" key="2">
    <source>
        <dbReference type="Ensembl" id="ENSCLMP00005014454.1"/>
    </source>
</evidence>
<protein>
    <submittedName>
        <fullName evidence="2">Uncharacterized protein</fullName>
    </submittedName>
</protein>
<keyword evidence="1" id="KW-0175">Coiled coil</keyword>
<name>A0A8C2Z293_CYCLU</name>
<dbReference type="Proteomes" id="UP000694565">
    <property type="component" value="Unplaced"/>
</dbReference>
<dbReference type="Ensembl" id="ENSCLMT00005015408.1">
    <property type="protein sequence ID" value="ENSCLMP00005014454.1"/>
    <property type="gene ID" value="ENSCLMG00005007640.1"/>
</dbReference>
<keyword evidence="3" id="KW-1185">Reference proteome</keyword>
<organism evidence="2 3">
    <name type="scientific">Cyclopterus lumpus</name>
    <name type="common">Lumpsucker</name>
    <dbReference type="NCBI Taxonomy" id="8103"/>
    <lineage>
        <taxon>Eukaryota</taxon>
        <taxon>Metazoa</taxon>
        <taxon>Chordata</taxon>
        <taxon>Craniata</taxon>
        <taxon>Vertebrata</taxon>
        <taxon>Euteleostomi</taxon>
        <taxon>Actinopterygii</taxon>
        <taxon>Neopterygii</taxon>
        <taxon>Teleostei</taxon>
        <taxon>Neoteleostei</taxon>
        <taxon>Acanthomorphata</taxon>
        <taxon>Eupercaria</taxon>
        <taxon>Perciformes</taxon>
        <taxon>Cottioidei</taxon>
        <taxon>Cottales</taxon>
        <taxon>Cyclopteridae</taxon>
        <taxon>Cyclopterus</taxon>
    </lineage>
</organism>
<dbReference type="AlphaFoldDB" id="A0A8C2Z293"/>
<evidence type="ECO:0000313" key="3">
    <source>
        <dbReference type="Proteomes" id="UP000694565"/>
    </source>
</evidence>
<feature type="coiled-coil region" evidence="1">
    <location>
        <begin position="32"/>
        <end position="59"/>
    </location>
</feature>
<reference evidence="2" key="1">
    <citation type="submission" date="2025-08" db="UniProtKB">
        <authorList>
            <consortium name="Ensembl"/>
        </authorList>
    </citation>
    <scope>IDENTIFICATION</scope>
</reference>
<accession>A0A8C2Z293</accession>
<reference evidence="2" key="2">
    <citation type="submission" date="2025-09" db="UniProtKB">
        <authorList>
            <consortium name="Ensembl"/>
        </authorList>
    </citation>
    <scope>IDENTIFICATION</scope>
</reference>
<proteinExistence type="predicted"/>